<dbReference type="Gene3D" id="3.80.10.10">
    <property type="entry name" value="Ribonuclease Inhibitor"/>
    <property type="match status" value="1"/>
</dbReference>
<feature type="chain" id="PRO_5019776901" description="LRRC37A/B like protein 1 C-terminal domain-containing protein" evidence="5">
    <location>
        <begin position="25"/>
        <end position="1807"/>
    </location>
</feature>
<feature type="signal peptide" evidence="5">
    <location>
        <begin position="1"/>
        <end position="24"/>
    </location>
</feature>
<feature type="transmembrane region" description="Helical" evidence="4">
    <location>
        <begin position="1721"/>
        <end position="1741"/>
    </location>
</feature>
<name>A0A484GWS9_SOUCH</name>
<feature type="region of interest" description="Disordered" evidence="3">
    <location>
        <begin position="1319"/>
        <end position="1351"/>
    </location>
</feature>
<feature type="region of interest" description="Disordered" evidence="3">
    <location>
        <begin position="1491"/>
        <end position="1528"/>
    </location>
</feature>
<keyword evidence="1" id="KW-0433">Leucine-rich repeat</keyword>
<reference evidence="8 9" key="1">
    <citation type="journal article" date="2018" name="Genomics">
        <title>Molecular footprints of inshore aquatic adaptation in Indo-Pacific humpback dolphin (Sousa chinensis).</title>
        <authorList>
            <person name="Ming Y."/>
            <person name="Jian J."/>
            <person name="Yu F."/>
            <person name="Yu X."/>
            <person name="Wang J."/>
            <person name="Liu W."/>
        </authorList>
    </citation>
    <scope>NUCLEOTIDE SEQUENCE [LARGE SCALE GENOMIC DNA]</scope>
    <source>
        <strain evidence="8">MY-2018</strain>
        <tissue evidence="8">Skin</tissue>
    </source>
</reference>
<feature type="region of interest" description="Disordered" evidence="3">
    <location>
        <begin position="1377"/>
        <end position="1413"/>
    </location>
</feature>
<keyword evidence="9" id="KW-1185">Reference proteome</keyword>
<dbReference type="SUPFAM" id="SSF52058">
    <property type="entry name" value="L domain-like"/>
    <property type="match status" value="1"/>
</dbReference>
<dbReference type="InterPro" id="IPR015753">
    <property type="entry name" value="LRRC37"/>
</dbReference>
<keyword evidence="2" id="KW-0677">Repeat</keyword>
<evidence type="ECO:0000259" key="7">
    <source>
        <dbReference type="Pfam" id="PF15779"/>
    </source>
</evidence>
<dbReference type="PROSITE" id="PS51450">
    <property type="entry name" value="LRR"/>
    <property type="match status" value="1"/>
</dbReference>
<dbReference type="SMART" id="SM00369">
    <property type="entry name" value="LRR_TYP"/>
    <property type="match status" value="4"/>
</dbReference>
<dbReference type="InterPro" id="IPR003591">
    <property type="entry name" value="Leu-rich_rpt_typical-subtyp"/>
</dbReference>
<keyword evidence="4" id="KW-0812">Transmembrane</keyword>
<feature type="region of interest" description="Disordered" evidence="3">
    <location>
        <begin position="398"/>
        <end position="675"/>
    </location>
</feature>
<dbReference type="PANTHER" id="PTHR23045:SF9">
    <property type="entry name" value="LEUCINE RICH REPEAT CONTAINING 37A-RELATED"/>
    <property type="match status" value="1"/>
</dbReference>
<dbReference type="Pfam" id="PF15779">
    <property type="entry name" value="LRRC37"/>
    <property type="match status" value="4"/>
</dbReference>
<evidence type="ECO:0000313" key="9">
    <source>
        <dbReference type="Proteomes" id="UP000295264"/>
    </source>
</evidence>
<evidence type="ECO:0008006" key="10">
    <source>
        <dbReference type="Google" id="ProtNLM"/>
    </source>
</evidence>
<evidence type="ECO:0000256" key="5">
    <source>
        <dbReference type="SAM" id="SignalP"/>
    </source>
</evidence>
<feature type="domain" description="Leucine-rich repeat-containing protein 37 N-terminal" evidence="7">
    <location>
        <begin position="791"/>
        <end position="864"/>
    </location>
</feature>
<dbReference type="InterPro" id="IPR032754">
    <property type="entry name" value="LRRC37_N"/>
</dbReference>
<dbReference type="Pfam" id="PF14914">
    <property type="entry name" value="LRRC37AB_C"/>
    <property type="match status" value="1"/>
</dbReference>
<organism evidence="8 9">
    <name type="scientific">Sousa chinensis</name>
    <name type="common">Indo-pacific humpbacked dolphin</name>
    <name type="synonym">Steno chinensis</name>
    <dbReference type="NCBI Taxonomy" id="103600"/>
    <lineage>
        <taxon>Eukaryota</taxon>
        <taxon>Metazoa</taxon>
        <taxon>Chordata</taxon>
        <taxon>Craniata</taxon>
        <taxon>Vertebrata</taxon>
        <taxon>Euteleostomi</taxon>
        <taxon>Mammalia</taxon>
        <taxon>Eutheria</taxon>
        <taxon>Laurasiatheria</taxon>
        <taxon>Artiodactyla</taxon>
        <taxon>Whippomorpha</taxon>
        <taxon>Cetacea</taxon>
        <taxon>Odontoceti</taxon>
        <taxon>Delphinidae</taxon>
        <taxon>Sousa</taxon>
    </lineage>
</organism>
<feature type="compositionally biased region" description="Low complexity" evidence="3">
    <location>
        <begin position="327"/>
        <end position="336"/>
    </location>
</feature>
<evidence type="ECO:0000313" key="8">
    <source>
        <dbReference type="EMBL" id="TEA40267.1"/>
    </source>
</evidence>
<dbReference type="InterPro" id="IPR029423">
    <property type="entry name" value="LRRC37AB_C"/>
</dbReference>
<keyword evidence="5" id="KW-0732">Signal</keyword>
<feature type="compositionally biased region" description="Low complexity" evidence="3">
    <location>
        <begin position="457"/>
        <end position="471"/>
    </location>
</feature>
<feature type="domain" description="Leucine-rich repeat-containing protein 37 N-terminal" evidence="7">
    <location>
        <begin position="439"/>
        <end position="521"/>
    </location>
</feature>
<gene>
    <name evidence="8" type="ORF">DBR06_SOUSAS8210224</name>
</gene>
<feature type="compositionally biased region" description="Polar residues" evidence="3">
    <location>
        <begin position="1496"/>
        <end position="1506"/>
    </location>
</feature>
<dbReference type="InterPro" id="IPR032675">
    <property type="entry name" value="LRR_dom_sf"/>
</dbReference>
<evidence type="ECO:0000256" key="4">
    <source>
        <dbReference type="SAM" id="Phobius"/>
    </source>
</evidence>
<keyword evidence="4" id="KW-1133">Transmembrane helix</keyword>
<feature type="compositionally biased region" description="Polar residues" evidence="3">
    <location>
        <begin position="599"/>
        <end position="609"/>
    </location>
</feature>
<evidence type="ECO:0000256" key="3">
    <source>
        <dbReference type="SAM" id="MobiDB-lite"/>
    </source>
</evidence>
<feature type="compositionally biased region" description="Acidic residues" evidence="3">
    <location>
        <begin position="254"/>
        <end position="263"/>
    </location>
</feature>
<feature type="compositionally biased region" description="Polar residues" evidence="3">
    <location>
        <begin position="1516"/>
        <end position="1528"/>
    </location>
</feature>
<dbReference type="Proteomes" id="UP000295264">
    <property type="component" value="Unassembled WGS sequence"/>
</dbReference>
<feature type="compositionally biased region" description="Polar residues" evidence="3">
    <location>
        <begin position="641"/>
        <end position="651"/>
    </location>
</feature>
<feature type="compositionally biased region" description="Polar residues" evidence="3">
    <location>
        <begin position="520"/>
        <end position="545"/>
    </location>
</feature>
<feature type="region of interest" description="Disordered" evidence="3">
    <location>
        <begin position="1269"/>
        <end position="1296"/>
    </location>
</feature>
<dbReference type="PANTHER" id="PTHR23045">
    <property type="entry name" value="LEUCINE-RICH REPEAT-CONTAINING PROTEIN 37A"/>
    <property type="match status" value="1"/>
</dbReference>
<evidence type="ECO:0000256" key="1">
    <source>
        <dbReference type="ARBA" id="ARBA00022614"/>
    </source>
</evidence>
<feature type="domain" description="Leucine-rich repeat-containing protein 37 N-terminal" evidence="7">
    <location>
        <begin position="639"/>
        <end position="701"/>
    </location>
</feature>
<feature type="region of interest" description="Disordered" evidence="3">
    <location>
        <begin position="248"/>
        <end position="351"/>
    </location>
</feature>
<feature type="compositionally biased region" description="Low complexity" evidence="3">
    <location>
        <begin position="304"/>
        <end position="316"/>
    </location>
</feature>
<sequence length="1807" mass="199605">MSRLRLWLPRLFLTWLQLWLQVQAVQPPEWALGPVQVTPNSPRLTEAWSSYASDPPPKLPHALTPLAEAGGFNYLTSSSPVLMVAPPHRELTETEFPYPDTDSVAELPTGPDRFAVPHQDLNNKQTQHQKIPEAVPVPDWGQNQPLVLPSPHKSKTKHIGLGQAEGHQSVEIPVPPLGSKSSKPMKFIVSPPNLKKDRVQHQWLAKVVVGTTGQFEKTTQGLEQQLQADYLDPSMDAFHLEESLSRAFLGSPDEPPEPPEEAEISPSQQEAQTRPPELTEEAESLPQQEAPAQHPQTPEEVECLPPQAETQAQQPEPTEEVEPPPLQQEAPSQPSEAPEELETPRPQEALAQVLETRKEVVVQIVAHHGVNEAQQSNLYNVTVKPLDLALTVTPQVTKEVEPSPVQQETPSQPPESPEEVEPSPVQQETPSQPPEYAEEIEPSATLQEQPAQPPEPSSGEVEPSPTQQEQPAQPPEHHEMTVSPPSHPQAQHSNLSGVPVKPAHVELTITKEPTPEVGPSPNQRKPSAQPSGPLTNAEFSTTQHEAPTLPSEPPEEVEPLPVQQEAPAQSPEAGTHNTPSVQAEPPAEYPEHPGEEVTPATSQQATPDQRPQAPEVVPSPPQQEATAQPPEPPGEVESSPTQSPELSNVTVVFSPEHPVPTVSPPGQDQAQLLQRPDVTVKPVGLALIVTPAFTNEVETSPPQQETSAQSTVSSEQLEPLLVWQQFSDQHPIYSENVDFFPVRQGPPIQPPYPEVTFPNPEQVQARHPTLIEVTIQPLDLGLTRRPEPTKEDEPSPVMQETLTQPAETPKEVFVAQPPVYHNPIVPTPHQDHTEPPTSPSITVKPLNLELTTTPEPTTESEHSTARQQTTAPLPKHPEVTLEQPNLSQVTVSPVDLGVNVSQQPRPSETVPFPSTQYSVSTGLPGVRYTPEKKQPGQNATTNISICELCTCKNETLSCVGLSPKQTLHRVPEPEPNAYNGTFTILNFQGNSISYIDESIWKAYPWAEKLNLSENDLIELHKDSFEDLLSLRYLDLSCNKIQSIERRTFEPLPFLQFINLGCNLLTELSFGTFQAWHGMRFLHTLILNRNPLTTVEDSHLFKLPALKYLDMGTTQVSLTTIESILMMTLELEKLILPSRMACCLCQFKGTIEVVCKTVKLHCDSECLTDMTRCDEETSIQNAEGSLMKVLQARKKNNTTELTIESERASSDESAVSLSGFMNEQLDFNNKSDIISTLNHIQPYTSEENLGDVESTLLPFIQLLFSNTPDGDMPQGLLKGDTRSPSKDSLANPESTEESLLRVNRVLKGPRGIQKMHLKAVGDESASGKQNAQPSGANTAEERRFRRPSPRKLKQLLMVQSPRKLVGKSSNAESAFIKEHKAAGSSSQKQYFKGRPSASIPPKSSSEVKSRSKDLSDTIDVLEDAKARIRSIKDFELISHTGKKYIFHKIRSHRVQRKPKGKRSRKFRKKSSLTRMMLASPPFSVLRSLINSPPREAASSSGEVTSQEKPFPELFSLSDPSTENTTSGNNTAQNVSEQIISTGNSTLPGVTGPGNTTHRNVSTAHSTVAADNSMPTVQHTNATRWEYHNTGTELSSKPTGFAFPGLTSPGDQVETQLNQQLRSLIPNNDVRRLISHVIQTLQMNCSETHVQLACANLISRTGLLMKLLSKQQEANVSKAEWYTDQWKADNYISESTEAQSEQKGQESSELTKEVPGYGYNNKLILAMSVTIVVTIWVIILCLIETYSHRIAKDEDRKSSRRGFFRFLRRKRSSGESESQYASSECNTLAILDSMTHGKEEYGKLGYVLL</sequence>
<feature type="compositionally biased region" description="Basic and acidic residues" evidence="3">
    <location>
        <begin position="1404"/>
        <end position="1413"/>
    </location>
</feature>
<evidence type="ECO:0000259" key="6">
    <source>
        <dbReference type="Pfam" id="PF14914"/>
    </source>
</evidence>
<dbReference type="Pfam" id="PF13855">
    <property type="entry name" value="LRR_8"/>
    <property type="match status" value="1"/>
</dbReference>
<protein>
    <recommendedName>
        <fullName evidence="10">LRRC37A/B like protein 1 C-terminal domain-containing protein</fullName>
    </recommendedName>
</protein>
<accession>A0A484GWS9</accession>
<feature type="region of interest" description="Disordered" evidence="3">
    <location>
        <begin position="851"/>
        <end position="879"/>
    </location>
</feature>
<feature type="domain" description="Leucine-rich repeat-containing protein 37 N-terminal" evidence="7">
    <location>
        <begin position="320"/>
        <end position="404"/>
    </location>
</feature>
<proteinExistence type="predicted"/>
<comment type="caution">
    <text evidence="8">The sequence shown here is derived from an EMBL/GenBank/DDBJ whole genome shotgun (WGS) entry which is preliminary data.</text>
</comment>
<dbReference type="EMBL" id="QWLN02003306">
    <property type="protein sequence ID" value="TEA40267.1"/>
    <property type="molecule type" value="Genomic_DNA"/>
</dbReference>
<dbReference type="InterPro" id="IPR001611">
    <property type="entry name" value="Leu-rich_rpt"/>
</dbReference>
<feature type="compositionally biased region" description="Polar residues" evidence="3">
    <location>
        <begin position="1325"/>
        <end position="1336"/>
    </location>
</feature>
<evidence type="ECO:0000256" key="2">
    <source>
        <dbReference type="ARBA" id="ARBA00022737"/>
    </source>
</evidence>
<keyword evidence="4" id="KW-0472">Membrane</keyword>
<feature type="domain" description="LRRC37A/B like protein 1 C-terminal" evidence="6">
    <location>
        <begin position="1606"/>
        <end position="1751"/>
    </location>
</feature>